<sequence>MVNLLDTRLHCTRIPHCAVCRQRFETHSSFRSFVVINDRYYDPILTRPISFQEDNDTIDLQDLPVIIHKYPQSNFRNAPSVHVLCWKAANISNICGIYDLGRTMAPLVWTNLPPQIYIIHGLFSKAVRALVRHASTCIGNKTPLFELLKGCANLPIEITTIIWDFITPCTIKSLIALQATKGILSGSSHDPGGCATICLFGDIRIYHTRVIHGTYICGIRHGYTLLGQVSSFFTDISVPSSVAIFMCTFGIYGLQRLDFFTDTQLGLTGVGTRTTNDKTFLILIHPRLGMTLRVNVEWDALKITAVRYDDKSLFGRDFMWESEVPWVQTSRLSPDFFYDWPRHFDFATQCQRFMAYIPLHRNDSSLYGLTAFCSSEGFVGLGTHFSSYACSIKSYWYGKQYGCPVHVQLGSSETIRSVDVFWHKNDATYKTYLAVSTNKDRVLTLGPCFPPLRTATKNIFQASAGDISGLYYNSSPGITAFKSLGAIYQPRDSSLHREYEHSMPELQQHAEDLHRIGVVQLLQTSPFTAFSSRASLGNVKSIKACYVGSRYTGLLLFYNDNTTDILGQWYEVYVLHGYTLRFYFKQRSRYCILVKPGSICINIAYGGKVFWAFSEWCDIIDRPN</sequence>
<dbReference type="Proteomes" id="UP000325780">
    <property type="component" value="Unassembled WGS sequence"/>
</dbReference>
<keyword evidence="2" id="KW-1185">Reference proteome</keyword>
<dbReference type="EMBL" id="ML742290">
    <property type="protein sequence ID" value="KAE8146044.1"/>
    <property type="molecule type" value="Genomic_DNA"/>
</dbReference>
<reference evidence="1 2" key="1">
    <citation type="submission" date="2019-04" db="EMBL/GenBank/DDBJ databases">
        <title>Friends and foes A comparative genomics study of 23 Aspergillus species from section Flavi.</title>
        <authorList>
            <consortium name="DOE Joint Genome Institute"/>
            <person name="Kjaerbolling I."/>
            <person name="Vesth T."/>
            <person name="Frisvad J.C."/>
            <person name="Nybo J.L."/>
            <person name="Theobald S."/>
            <person name="Kildgaard S."/>
            <person name="Isbrandt T."/>
            <person name="Kuo A."/>
            <person name="Sato A."/>
            <person name="Lyhne E.K."/>
            <person name="Kogle M.E."/>
            <person name="Wiebenga A."/>
            <person name="Kun R.S."/>
            <person name="Lubbers R.J."/>
            <person name="Makela M.R."/>
            <person name="Barry K."/>
            <person name="Chovatia M."/>
            <person name="Clum A."/>
            <person name="Daum C."/>
            <person name="Haridas S."/>
            <person name="He G."/>
            <person name="LaButti K."/>
            <person name="Lipzen A."/>
            <person name="Mondo S."/>
            <person name="Riley R."/>
            <person name="Salamov A."/>
            <person name="Simmons B.A."/>
            <person name="Magnuson J.K."/>
            <person name="Henrissat B."/>
            <person name="Mortensen U.H."/>
            <person name="Larsen T.O."/>
            <person name="Devries R.P."/>
            <person name="Grigoriev I.V."/>
            <person name="Machida M."/>
            <person name="Baker S.E."/>
            <person name="Andersen M.R."/>
        </authorList>
    </citation>
    <scope>NUCLEOTIDE SEQUENCE [LARGE SCALE GENOMIC DNA]</scope>
    <source>
        <strain evidence="1 2">IBT 18842</strain>
    </source>
</reference>
<evidence type="ECO:0000313" key="1">
    <source>
        <dbReference type="EMBL" id="KAE8146044.1"/>
    </source>
</evidence>
<name>A0A5N6TI45_ASPAV</name>
<gene>
    <name evidence="1" type="ORF">BDV25DRAFT_170056</name>
</gene>
<organism evidence="1 2">
    <name type="scientific">Aspergillus avenaceus</name>
    <dbReference type="NCBI Taxonomy" id="36643"/>
    <lineage>
        <taxon>Eukaryota</taxon>
        <taxon>Fungi</taxon>
        <taxon>Dikarya</taxon>
        <taxon>Ascomycota</taxon>
        <taxon>Pezizomycotina</taxon>
        <taxon>Eurotiomycetes</taxon>
        <taxon>Eurotiomycetidae</taxon>
        <taxon>Eurotiales</taxon>
        <taxon>Aspergillaceae</taxon>
        <taxon>Aspergillus</taxon>
        <taxon>Aspergillus subgen. Circumdati</taxon>
    </lineage>
</organism>
<protein>
    <submittedName>
        <fullName evidence="1">Uncharacterized protein</fullName>
    </submittedName>
</protein>
<evidence type="ECO:0000313" key="2">
    <source>
        <dbReference type="Proteomes" id="UP000325780"/>
    </source>
</evidence>
<proteinExistence type="predicted"/>
<dbReference type="OrthoDB" id="4491087at2759"/>
<dbReference type="AlphaFoldDB" id="A0A5N6TI45"/>
<accession>A0A5N6TI45</accession>